<name>A0ABR4JK27_9EURO</name>
<evidence type="ECO:0000313" key="3">
    <source>
        <dbReference type="Proteomes" id="UP001610444"/>
    </source>
</evidence>
<proteinExistence type="inferred from homology"/>
<dbReference type="RefSeq" id="XP_070894016.1">
    <property type="nucleotide sequence ID" value="XM_071041695.1"/>
</dbReference>
<dbReference type="GeneID" id="98156859"/>
<comment type="caution">
    <text evidence="2">The sequence shown here is derived from an EMBL/GenBank/DDBJ whole genome shotgun (WGS) entry which is preliminary data.</text>
</comment>
<dbReference type="SUPFAM" id="SSF54001">
    <property type="entry name" value="Cysteine proteinases"/>
    <property type="match status" value="1"/>
</dbReference>
<dbReference type="PANTHER" id="PTHR11786:SF0">
    <property type="entry name" value="ARYLAMINE N-ACETYLTRANSFERASE 4-RELATED"/>
    <property type="match status" value="1"/>
</dbReference>
<gene>
    <name evidence="2" type="ORF">BJX68DRAFT_246740</name>
</gene>
<evidence type="ECO:0000313" key="2">
    <source>
        <dbReference type="EMBL" id="KAL2840365.1"/>
    </source>
</evidence>
<dbReference type="InterPro" id="IPR001447">
    <property type="entry name" value="Arylamine_N-AcTrfase"/>
</dbReference>
<dbReference type="InterPro" id="IPR053710">
    <property type="entry name" value="Arylamine_NAT_domain_sf"/>
</dbReference>
<dbReference type="Proteomes" id="UP001610444">
    <property type="component" value="Unassembled WGS sequence"/>
</dbReference>
<comment type="similarity">
    <text evidence="1">Belongs to the arylamine N-acetyltransferase family.</text>
</comment>
<evidence type="ECO:0000256" key="1">
    <source>
        <dbReference type="ARBA" id="ARBA00006547"/>
    </source>
</evidence>
<sequence length="346" mass="39106">MEDPSWCGMHFPCRNTAISSIMPPYPPTLRPGQLEQYLQRIKYADDGAPRTDNSHPRLTKLQTAIEHDPLTALAALQRRHLGSITWGNTALHYSTHHSISIHPSSVFEKLVVRGHDGYCMESTNLLYLVMRSLGYNVYPTGGRVSRAVVKGDPAEQGYISLSHMVLIVTIADQKYMVDVGLGRNTPTSPLRLQEGPAQPLISPSEMSLIKRPLAEFADHTQTVWIYQARNDPQSPWIAQYSFSEVEFLFQDFGMMNFFTSTSRSILFTQKLACTRVILDENGVEPAGIYILAGKEVKRVLQGKTETVQVLNTEEDRVRALEKYFDMHFHEHEVEGVRGLSSEIRSR</sequence>
<keyword evidence="3" id="KW-1185">Reference proteome</keyword>
<organism evidence="2 3">
    <name type="scientific">Aspergillus pseudodeflectus</name>
    <dbReference type="NCBI Taxonomy" id="176178"/>
    <lineage>
        <taxon>Eukaryota</taxon>
        <taxon>Fungi</taxon>
        <taxon>Dikarya</taxon>
        <taxon>Ascomycota</taxon>
        <taxon>Pezizomycotina</taxon>
        <taxon>Eurotiomycetes</taxon>
        <taxon>Eurotiomycetidae</taxon>
        <taxon>Eurotiales</taxon>
        <taxon>Aspergillaceae</taxon>
        <taxon>Aspergillus</taxon>
        <taxon>Aspergillus subgen. Nidulantes</taxon>
    </lineage>
</organism>
<dbReference type="PANTHER" id="PTHR11786">
    <property type="entry name" value="N-HYDROXYARYLAMINE O-ACETYLTRANSFERASE"/>
    <property type="match status" value="1"/>
</dbReference>
<reference evidence="2 3" key="1">
    <citation type="submission" date="2024-07" db="EMBL/GenBank/DDBJ databases">
        <title>Section-level genome sequencing and comparative genomics of Aspergillus sections Usti and Cavernicolus.</title>
        <authorList>
            <consortium name="Lawrence Berkeley National Laboratory"/>
            <person name="Nybo J.L."/>
            <person name="Vesth T.C."/>
            <person name="Theobald S."/>
            <person name="Frisvad J.C."/>
            <person name="Larsen T.O."/>
            <person name="Kjaerboelling I."/>
            <person name="Rothschild-Mancinelli K."/>
            <person name="Lyhne E.K."/>
            <person name="Kogle M.E."/>
            <person name="Barry K."/>
            <person name="Clum A."/>
            <person name="Na H."/>
            <person name="Ledsgaard L."/>
            <person name="Lin J."/>
            <person name="Lipzen A."/>
            <person name="Kuo A."/>
            <person name="Riley R."/>
            <person name="Mondo S."/>
            <person name="LaButti K."/>
            <person name="Haridas S."/>
            <person name="Pangalinan J."/>
            <person name="Salamov A.A."/>
            <person name="Simmons B.A."/>
            <person name="Magnuson J.K."/>
            <person name="Chen J."/>
            <person name="Drula E."/>
            <person name="Henrissat B."/>
            <person name="Wiebenga A."/>
            <person name="Lubbers R.J."/>
            <person name="Gomes A.C."/>
            <person name="Macurrencykelacurrency M.R."/>
            <person name="Stajich J."/>
            <person name="Grigoriev I.V."/>
            <person name="Mortensen U.H."/>
            <person name="De vries R.P."/>
            <person name="Baker S.E."/>
            <person name="Andersen M.R."/>
        </authorList>
    </citation>
    <scope>NUCLEOTIDE SEQUENCE [LARGE SCALE GENOMIC DNA]</scope>
    <source>
        <strain evidence="2 3">CBS 756.74</strain>
    </source>
</reference>
<dbReference type="Gene3D" id="3.30.2140.20">
    <property type="match status" value="1"/>
</dbReference>
<dbReference type="EMBL" id="JBFXLR010000066">
    <property type="protein sequence ID" value="KAL2840365.1"/>
    <property type="molecule type" value="Genomic_DNA"/>
</dbReference>
<accession>A0ABR4JK27</accession>
<protein>
    <submittedName>
        <fullName evidence="2">Arylamine N-acetyltransferase 1</fullName>
    </submittedName>
</protein>
<dbReference type="InterPro" id="IPR038765">
    <property type="entry name" value="Papain-like_cys_pep_sf"/>
</dbReference>
<dbReference type="Pfam" id="PF00797">
    <property type="entry name" value="Acetyltransf_2"/>
    <property type="match status" value="1"/>
</dbReference>